<sequence>MDFNVEWNFESEISMDNALYDCIPPELVVRIDHYLSFEDSLNFQECSNYIKSVLCSNWCQYNKIQISDDPLDCYITSTKDHIPKRNFLESNLNTVFITCNKIVEVMMIMKDVGSLEGCGSDVPQSLKDTSLYQTNGYLGYLFSKIPQQTIVQLKTVSLHVDIMRDNLRQLCFPCPTQDLLYSIHHLADSHFETFTQISFCSATIQCEDYHLRNMLLNGMEMTLKNIGKYCAKTDFTVDAADGYADMTVEKGKMEYSFAFFYYNPHICGIEALTTMEGMDQNDQHIVNSSFPDEKLISNNDRNDNGGDNDSSNSSSSSNSNSSKNNINSGSNSNSALMCMNTINQIHCQSDLQTSNDMYTSFWRNLMTIH</sequence>
<feature type="compositionally biased region" description="Basic and acidic residues" evidence="1">
    <location>
        <begin position="292"/>
        <end position="304"/>
    </location>
</feature>
<reference evidence="2" key="1">
    <citation type="submission" date="2021-09" db="EMBL/GenBank/DDBJ databases">
        <authorList>
            <consortium name="Pathogen Informatics"/>
        </authorList>
    </citation>
    <scope>NUCLEOTIDE SEQUENCE</scope>
</reference>
<protein>
    <recommendedName>
        <fullName evidence="4">F-box domain-containing protein</fullName>
    </recommendedName>
</protein>
<comment type="caution">
    <text evidence="2">The sequence shown here is derived from an EMBL/GenBank/DDBJ whole genome shotgun (WGS) entry which is preliminary data.</text>
</comment>
<proteinExistence type="predicted"/>
<evidence type="ECO:0000256" key="1">
    <source>
        <dbReference type="SAM" id="MobiDB-lite"/>
    </source>
</evidence>
<evidence type="ECO:0008006" key="4">
    <source>
        <dbReference type="Google" id="ProtNLM"/>
    </source>
</evidence>
<gene>
    <name evidence="2" type="ORF">CJOHNSTONI_LOCUS10155</name>
</gene>
<feature type="region of interest" description="Disordered" evidence="1">
    <location>
        <begin position="292"/>
        <end position="327"/>
    </location>
</feature>
<keyword evidence="3" id="KW-1185">Reference proteome</keyword>
<name>A0A8J2M5P6_9BILA</name>
<dbReference type="OrthoDB" id="5820872at2759"/>
<dbReference type="EMBL" id="CAKAEH010001992">
    <property type="protein sequence ID" value="CAG9540661.1"/>
    <property type="molecule type" value="Genomic_DNA"/>
</dbReference>
<evidence type="ECO:0000313" key="3">
    <source>
        <dbReference type="Proteomes" id="UP000746747"/>
    </source>
</evidence>
<organism evidence="2 3">
    <name type="scientific">Cercopithifilaria johnstoni</name>
    <dbReference type="NCBI Taxonomy" id="2874296"/>
    <lineage>
        <taxon>Eukaryota</taxon>
        <taxon>Metazoa</taxon>
        <taxon>Ecdysozoa</taxon>
        <taxon>Nematoda</taxon>
        <taxon>Chromadorea</taxon>
        <taxon>Rhabditida</taxon>
        <taxon>Spirurina</taxon>
        <taxon>Spiruromorpha</taxon>
        <taxon>Filarioidea</taxon>
        <taxon>Onchocercidae</taxon>
        <taxon>Cercopithifilaria</taxon>
    </lineage>
</organism>
<accession>A0A8J2M5P6</accession>
<dbReference type="Proteomes" id="UP000746747">
    <property type="component" value="Unassembled WGS sequence"/>
</dbReference>
<evidence type="ECO:0000313" key="2">
    <source>
        <dbReference type="EMBL" id="CAG9540661.1"/>
    </source>
</evidence>
<feature type="compositionally biased region" description="Low complexity" evidence="1">
    <location>
        <begin position="305"/>
        <end position="327"/>
    </location>
</feature>
<dbReference type="AlphaFoldDB" id="A0A8J2M5P6"/>